<dbReference type="EMBL" id="CM056742">
    <property type="protein sequence ID" value="KAJ8675839.1"/>
    <property type="molecule type" value="Genomic_DNA"/>
</dbReference>
<protein>
    <submittedName>
        <fullName evidence="1">Uncharacterized protein</fullName>
    </submittedName>
</protein>
<evidence type="ECO:0000313" key="2">
    <source>
        <dbReference type="Proteomes" id="UP001239111"/>
    </source>
</evidence>
<keyword evidence="2" id="KW-1185">Reference proteome</keyword>
<gene>
    <name evidence="1" type="ORF">QAD02_011625</name>
</gene>
<organism evidence="1 2">
    <name type="scientific">Eretmocerus hayati</name>
    <dbReference type="NCBI Taxonomy" id="131215"/>
    <lineage>
        <taxon>Eukaryota</taxon>
        <taxon>Metazoa</taxon>
        <taxon>Ecdysozoa</taxon>
        <taxon>Arthropoda</taxon>
        <taxon>Hexapoda</taxon>
        <taxon>Insecta</taxon>
        <taxon>Pterygota</taxon>
        <taxon>Neoptera</taxon>
        <taxon>Endopterygota</taxon>
        <taxon>Hymenoptera</taxon>
        <taxon>Apocrita</taxon>
        <taxon>Proctotrupomorpha</taxon>
        <taxon>Chalcidoidea</taxon>
        <taxon>Aphelinidae</taxon>
        <taxon>Aphelininae</taxon>
        <taxon>Eretmocerus</taxon>
    </lineage>
</organism>
<proteinExistence type="predicted"/>
<comment type="caution">
    <text evidence="1">The sequence shown here is derived from an EMBL/GenBank/DDBJ whole genome shotgun (WGS) entry which is preliminary data.</text>
</comment>
<sequence>MKINKIKYKNCEISNTKPNNLVLLKSGEIMRIKSMESCKKTQNEEKIILKGDKVKIVGPAYEYPCDSSIFNRFKIVEKDNSEKIEEKLSNVECKMFSLSIYEFPEDGEIDSYAMPLIHSK</sequence>
<reference evidence="1" key="1">
    <citation type="submission" date="2023-04" db="EMBL/GenBank/DDBJ databases">
        <title>A chromosome-level genome assembly of the parasitoid wasp Eretmocerus hayati.</title>
        <authorList>
            <person name="Zhong Y."/>
            <person name="Liu S."/>
            <person name="Liu Y."/>
        </authorList>
    </citation>
    <scope>NUCLEOTIDE SEQUENCE</scope>
    <source>
        <strain evidence="1">ZJU_SS_LIU_2023</strain>
    </source>
</reference>
<evidence type="ECO:0000313" key="1">
    <source>
        <dbReference type="EMBL" id="KAJ8675839.1"/>
    </source>
</evidence>
<accession>A0ACC2NXN8</accession>
<dbReference type="Proteomes" id="UP001239111">
    <property type="component" value="Chromosome 2"/>
</dbReference>
<name>A0ACC2NXN8_9HYME</name>